<dbReference type="NCBIfam" id="TIGR00125">
    <property type="entry name" value="cyt_tran_rel"/>
    <property type="match status" value="1"/>
</dbReference>
<comment type="caution">
    <text evidence="11">The sequence shown here is derived from an EMBL/GenBank/DDBJ whole genome shotgun (WGS) entry which is preliminary data.</text>
</comment>
<dbReference type="Proteomes" id="UP000319769">
    <property type="component" value="Unassembled WGS sequence"/>
</dbReference>
<feature type="domain" description="Cytidyltransferase-like" evidence="10">
    <location>
        <begin position="5"/>
        <end position="132"/>
    </location>
</feature>
<dbReference type="InterPro" id="IPR004821">
    <property type="entry name" value="Cyt_trans-like"/>
</dbReference>
<feature type="binding site" evidence="9">
    <location>
        <position position="87"/>
    </location>
    <ligand>
        <name>substrate</name>
    </ligand>
</feature>
<keyword evidence="12" id="KW-1185">Reference proteome</keyword>
<dbReference type="UniPathway" id="UPA00241">
    <property type="reaction ID" value="UER00355"/>
</dbReference>
<dbReference type="NCBIfam" id="TIGR01510">
    <property type="entry name" value="coaD_prev_kdtB"/>
    <property type="match status" value="1"/>
</dbReference>
<evidence type="ECO:0000256" key="2">
    <source>
        <dbReference type="ARBA" id="ARBA00022679"/>
    </source>
</evidence>
<keyword evidence="7 9" id="KW-0173">Coenzyme A biosynthesis</keyword>
<comment type="catalytic activity">
    <reaction evidence="8 9">
        <text>(R)-4'-phosphopantetheine + ATP + H(+) = 3'-dephospho-CoA + diphosphate</text>
        <dbReference type="Rhea" id="RHEA:19801"/>
        <dbReference type="ChEBI" id="CHEBI:15378"/>
        <dbReference type="ChEBI" id="CHEBI:30616"/>
        <dbReference type="ChEBI" id="CHEBI:33019"/>
        <dbReference type="ChEBI" id="CHEBI:57328"/>
        <dbReference type="ChEBI" id="CHEBI:61723"/>
        <dbReference type="EC" id="2.7.7.3"/>
    </reaction>
</comment>
<comment type="similarity">
    <text evidence="9">Belongs to the bacterial CoaD family.</text>
</comment>
<evidence type="ECO:0000256" key="6">
    <source>
        <dbReference type="ARBA" id="ARBA00022842"/>
    </source>
</evidence>
<dbReference type="OrthoDB" id="9806661at2"/>
<dbReference type="GO" id="GO:0015937">
    <property type="term" value="P:coenzyme A biosynthetic process"/>
    <property type="evidence" value="ECO:0007669"/>
    <property type="project" value="UniProtKB-UniRule"/>
</dbReference>
<evidence type="ECO:0000256" key="5">
    <source>
        <dbReference type="ARBA" id="ARBA00022840"/>
    </source>
</evidence>
<evidence type="ECO:0000259" key="10">
    <source>
        <dbReference type="Pfam" id="PF01467"/>
    </source>
</evidence>
<dbReference type="InterPro" id="IPR014729">
    <property type="entry name" value="Rossmann-like_a/b/a_fold"/>
</dbReference>
<dbReference type="PANTHER" id="PTHR21342">
    <property type="entry name" value="PHOSPHOPANTETHEINE ADENYLYLTRANSFERASE"/>
    <property type="match status" value="1"/>
</dbReference>
<feature type="binding site" evidence="9">
    <location>
        <position position="73"/>
    </location>
    <ligand>
        <name>substrate</name>
    </ligand>
</feature>
<dbReference type="GO" id="GO:0004595">
    <property type="term" value="F:pantetheine-phosphate adenylyltransferase activity"/>
    <property type="evidence" value="ECO:0007669"/>
    <property type="project" value="UniProtKB-UniRule"/>
</dbReference>
<keyword evidence="1 9" id="KW-0963">Cytoplasm</keyword>
<comment type="pathway">
    <text evidence="9">Cofactor biosynthesis; coenzyme A biosynthesis; CoA from (R)-pantothenate: step 4/5.</text>
</comment>
<feature type="binding site" evidence="9">
    <location>
        <begin position="88"/>
        <end position="90"/>
    </location>
    <ligand>
        <name>ATP</name>
        <dbReference type="ChEBI" id="CHEBI:30616"/>
    </ligand>
</feature>
<protein>
    <recommendedName>
        <fullName evidence="9">Phosphopantetheine adenylyltransferase</fullName>
        <ecNumber evidence="9">2.7.7.3</ecNumber>
    </recommendedName>
    <alternativeName>
        <fullName evidence="9">Dephospho-CoA pyrophosphorylase</fullName>
    </alternativeName>
    <alternativeName>
        <fullName evidence="9">Pantetheine-phosphate adenylyltransferase</fullName>
        <shortName evidence="9">PPAT</shortName>
    </alternativeName>
</protein>
<accession>A0A5N0UPC5</accession>
<dbReference type="RefSeq" id="WP_144760897.1">
    <property type="nucleotide sequence ID" value="NZ_VMNW02000093.1"/>
</dbReference>
<keyword evidence="3 9" id="KW-0548">Nucleotidyltransferase</keyword>
<evidence type="ECO:0000256" key="8">
    <source>
        <dbReference type="ARBA" id="ARBA00029346"/>
    </source>
</evidence>
<dbReference type="SUPFAM" id="SSF52374">
    <property type="entry name" value="Nucleotidylyl transferase"/>
    <property type="match status" value="1"/>
</dbReference>
<keyword evidence="2 9" id="KW-0808">Transferase</keyword>
<dbReference type="PANTHER" id="PTHR21342:SF1">
    <property type="entry name" value="PHOSPHOPANTETHEINE ADENYLYLTRANSFERASE"/>
    <property type="match status" value="1"/>
</dbReference>
<feature type="binding site" evidence="9">
    <location>
        <position position="98"/>
    </location>
    <ligand>
        <name>ATP</name>
        <dbReference type="ChEBI" id="CHEBI:30616"/>
    </ligand>
</feature>
<dbReference type="EC" id="2.7.7.3" evidence="9"/>
<name>A0A5N0UPC5_9PSEU</name>
<dbReference type="AlphaFoldDB" id="A0A5N0UPC5"/>
<evidence type="ECO:0000256" key="1">
    <source>
        <dbReference type="ARBA" id="ARBA00022490"/>
    </source>
</evidence>
<keyword evidence="5 9" id="KW-0067">ATP-binding</keyword>
<organism evidence="11 12">
    <name type="scientific">Amycolatopsis acidicola</name>
    <dbReference type="NCBI Taxonomy" id="2596893"/>
    <lineage>
        <taxon>Bacteria</taxon>
        <taxon>Bacillati</taxon>
        <taxon>Actinomycetota</taxon>
        <taxon>Actinomycetes</taxon>
        <taxon>Pseudonocardiales</taxon>
        <taxon>Pseudonocardiaceae</taxon>
        <taxon>Amycolatopsis</taxon>
    </lineage>
</organism>
<feature type="binding site" evidence="9">
    <location>
        <position position="41"/>
    </location>
    <ligand>
        <name>substrate</name>
    </ligand>
</feature>
<dbReference type="Pfam" id="PF01467">
    <property type="entry name" value="CTP_transf_like"/>
    <property type="match status" value="1"/>
</dbReference>
<evidence type="ECO:0000256" key="9">
    <source>
        <dbReference type="HAMAP-Rule" id="MF_00151"/>
    </source>
</evidence>
<feature type="binding site" evidence="9">
    <location>
        <position position="17"/>
    </location>
    <ligand>
        <name>ATP</name>
        <dbReference type="ChEBI" id="CHEBI:30616"/>
    </ligand>
</feature>
<comment type="subunit">
    <text evidence="9">Homohexamer.</text>
</comment>
<dbReference type="EMBL" id="VMNW02000093">
    <property type="protein sequence ID" value="KAA9152039.1"/>
    <property type="molecule type" value="Genomic_DNA"/>
</dbReference>
<dbReference type="GO" id="GO:0005524">
    <property type="term" value="F:ATP binding"/>
    <property type="evidence" value="ECO:0007669"/>
    <property type="project" value="UniProtKB-KW"/>
</dbReference>
<feature type="site" description="Transition state stabilizer" evidence="9">
    <location>
        <position position="17"/>
    </location>
</feature>
<dbReference type="InterPro" id="IPR001980">
    <property type="entry name" value="PPAT"/>
</dbReference>
<evidence type="ECO:0000256" key="4">
    <source>
        <dbReference type="ARBA" id="ARBA00022741"/>
    </source>
</evidence>
<evidence type="ECO:0000256" key="3">
    <source>
        <dbReference type="ARBA" id="ARBA00022695"/>
    </source>
</evidence>
<gene>
    <name evidence="9 11" type="primary">coaD</name>
    <name evidence="11" type="ORF">FPZ12_037740</name>
</gene>
<feature type="binding site" evidence="9">
    <location>
        <begin position="122"/>
        <end position="128"/>
    </location>
    <ligand>
        <name>ATP</name>
        <dbReference type="ChEBI" id="CHEBI:30616"/>
    </ligand>
</feature>
<comment type="function">
    <text evidence="9">Reversibly transfers an adenylyl group from ATP to 4'-phosphopantetheine, yielding dephospho-CoA (dPCoA) and pyrophosphate.</text>
</comment>
<evidence type="ECO:0000313" key="11">
    <source>
        <dbReference type="EMBL" id="KAA9152039.1"/>
    </source>
</evidence>
<sequence>MRRAVCPGSYDPATNGHLDIIERSSTLFDEVVVAVLINKSKKGLFSIEERMEMLTETTAHLPNVRIDSWHGLLVDYCRQHDIAAIAKGLRSVSDFDYELQMAQMNRELSGVETLLMSNNPAYGFVSSSLVKEIATYGGDVKNLVPGVVFERLMAKVAGRAAPTITDPAGSHGSAD</sequence>
<dbReference type="PRINTS" id="PR01020">
    <property type="entry name" value="LPSBIOSNTHSS"/>
</dbReference>
<reference evidence="11" key="1">
    <citation type="submission" date="2019-09" db="EMBL/GenBank/DDBJ databases">
        <authorList>
            <person name="Teo W.F.A."/>
            <person name="Duangmal K."/>
        </authorList>
    </citation>
    <scope>NUCLEOTIDE SEQUENCE [LARGE SCALE GENOMIC DNA]</scope>
    <source>
        <strain evidence="11">K81G1</strain>
    </source>
</reference>
<proteinExistence type="inferred from homology"/>
<dbReference type="CDD" id="cd02163">
    <property type="entry name" value="PPAT"/>
    <property type="match status" value="1"/>
</dbReference>
<comment type="subcellular location">
    <subcellularLocation>
        <location evidence="9">Cytoplasm</location>
    </subcellularLocation>
</comment>
<dbReference type="Gene3D" id="3.40.50.620">
    <property type="entry name" value="HUPs"/>
    <property type="match status" value="1"/>
</dbReference>
<keyword evidence="4 9" id="KW-0547">Nucleotide-binding</keyword>
<evidence type="ECO:0000256" key="7">
    <source>
        <dbReference type="ARBA" id="ARBA00022993"/>
    </source>
</evidence>
<feature type="binding site" evidence="9">
    <location>
        <begin position="9"/>
        <end position="10"/>
    </location>
    <ligand>
        <name>ATP</name>
        <dbReference type="ChEBI" id="CHEBI:30616"/>
    </ligand>
</feature>
<comment type="cofactor">
    <cofactor evidence="9">
        <name>Mg(2+)</name>
        <dbReference type="ChEBI" id="CHEBI:18420"/>
    </cofactor>
</comment>
<dbReference type="HAMAP" id="MF_00151">
    <property type="entry name" value="PPAT_bact"/>
    <property type="match status" value="1"/>
</dbReference>
<feature type="binding site" evidence="9">
    <location>
        <position position="9"/>
    </location>
    <ligand>
        <name>substrate</name>
    </ligand>
</feature>
<keyword evidence="6 9" id="KW-0460">Magnesium</keyword>
<evidence type="ECO:0000313" key="12">
    <source>
        <dbReference type="Proteomes" id="UP000319769"/>
    </source>
</evidence>
<dbReference type="GO" id="GO:0005737">
    <property type="term" value="C:cytoplasm"/>
    <property type="evidence" value="ECO:0007669"/>
    <property type="project" value="UniProtKB-SubCell"/>
</dbReference>